<feature type="domain" description="C-type lectin" evidence="1">
    <location>
        <begin position="167"/>
        <end position="291"/>
    </location>
</feature>
<dbReference type="Proteomes" id="UP001234178">
    <property type="component" value="Unassembled WGS sequence"/>
</dbReference>
<dbReference type="InterPro" id="IPR016186">
    <property type="entry name" value="C-type_lectin-like/link_sf"/>
</dbReference>
<evidence type="ECO:0000313" key="3">
    <source>
        <dbReference type="Proteomes" id="UP001234178"/>
    </source>
</evidence>
<accession>A0ABR0AJB4</accession>
<dbReference type="InterPro" id="IPR001304">
    <property type="entry name" value="C-type_lectin-like"/>
</dbReference>
<protein>
    <recommendedName>
        <fullName evidence="1">C-type lectin domain-containing protein</fullName>
    </recommendedName>
</protein>
<dbReference type="CDD" id="cd00037">
    <property type="entry name" value="CLECT"/>
    <property type="match status" value="1"/>
</dbReference>
<dbReference type="Pfam" id="PF00059">
    <property type="entry name" value="Lectin_C"/>
    <property type="match status" value="1"/>
</dbReference>
<keyword evidence="3" id="KW-1185">Reference proteome</keyword>
<dbReference type="InterPro" id="IPR016187">
    <property type="entry name" value="CTDL_fold"/>
</dbReference>
<sequence>MHENCYFSWNGVCYYRLPVPCFWLFIACQHYLCQKLGLTTDIHTEVGADVLLRAIDDRSSFACGPKNLVAAQATPMGSPDPTPEITNSVEKDKGYFILDRTVERLHALHYFVDDRISKLLSMDQNLPFVKLVKGICPEMLVQEPVNGPKFQCHAIETNDCFCFSHKKATWYRAEAFCRQFGMTLAYPFQGNHKVSLWVRNKVNDPSAVAKTGDAYWTSAIDRFIPGQMIWMNTGHPLYQADENNNSANEIESCLKLSIPNPSNATSGQEEKLSLNYIFSSCSDENHFLCHKFLNFFPLQYQSSTPKSP</sequence>
<name>A0ABR0AJB4_9CRUS</name>
<evidence type="ECO:0000313" key="2">
    <source>
        <dbReference type="EMBL" id="KAK4025211.1"/>
    </source>
</evidence>
<dbReference type="EMBL" id="JAOYFB010000038">
    <property type="protein sequence ID" value="KAK4025211.1"/>
    <property type="molecule type" value="Genomic_DNA"/>
</dbReference>
<evidence type="ECO:0000259" key="1">
    <source>
        <dbReference type="Pfam" id="PF00059"/>
    </source>
</evidence>
<dbReference type="SUPFAM" id="SSF56436">
    <property type="entry name" value="C-type lectin-like"/>
    <property type="match status" value="1"/>
</dbReference>
<gene>
    <name evidence="2" type="ORF">OUZ56_014285</name>
</gene>
<organism evidence="2 3">
    <name type="scientific">Daphnia magna</name>
    <dbReference type="NCBI Taxonomy" id="35525"/>
    <lineage>
        <taxon>Eukaryota</taxon>
        <taxon>Metazoa</taxon>
        <taxon>Ecdysozoa</taxon>
        <taxon>Arthropoda</taxon>
        <taxon>Crustacea</taxon>
        <taxon>Branchiopoda</taxon>
        <taxon>Diplostraca</taxon>
        <taxon>Cladocera</taxon>
        <taxon>Anomopoda</taxon>
        <taxon>Daphniidae</taxon>
        <taxon>Daphnia</taxon>
    </lineage>
</organism>
<proteinExistence type="predicted"/>
<reference evidence="2 3" key="1">
    <citation type="journal article" date="2023" name="Nucleic Acids Res.">
        <title>The hologenome of Daphnia magna reveals possible DNA methylation and microbiome-mediated evolution of the host genome.</title>
        <authorList>
            <person name="Chaturvedi A."/>
            <person name="Li X."/>
            <person name="Dhandapani V."/>
            <person name="Marshall H."/>
            <person name="Kissane S."/>
            <person name="Cuenca-Cambronero M."/>
            <person name="Asole G."/>
            <person name="Calvet F."/>
            <person name="Ruiz-Romero M."/>
            <person name="Marangio P."/>
            <person name="Guigo R."/>
            <person name="Rago D."/>
            <person name="Mirbahai L."/>
            <person name="Eastwood N."/>
            <person name="Colbourne J.K."/>
            <person name="Zhou J."/>
            <person name="Mallon E."/>
            <person name="Orsini L."/>
        </authorList>
    </citation>
    <scope>NUCLEOTIDE SEQUENCE [LARGE SCALE GENOMIC DNA]</scope>
    <source>
        <strain evidence="2">LRV0_1</strain>
    </source>
</reference>
<dbReference type="Gene3D" id="3.10.100.10">
    <property type="entry name" value="Mannose-Binding Protein A, subunit A"/>
    <property type="match status" value="1"/>
</dbReference>
<comment type="caution">
    <text evidence="2">The sequence shown here is derived from an EMBL/GenBank/DDBJ whole genome shotgun (WGS) entry which is preliminary data.</text>
</comment>